<feature type="coiled-coil region" evidence="1">
    <location>
        <begin position="130"/>
        <end position="157"/>
    </location>
</feature>
<protein>
    <submittedName>
        <fullName evidence="4">Uncharacterized protein</fullName>
    </submittedName>
</protein>
<organism evidence="4 5">
    <name type="scientific">Collybia nuda</name>
    <dbReference type="NCBI Taxonomy" id="64659"/>
    <lineage>
        <taxon>Eukaryota</taxon>
        <taxon>Fungi</taxon>
        <taxon>Dikarya</taxon>
        <taxon>Basidiomycota</taxon>
        <taxon>Agaricomycotina</taxon>
        <taxon>Agaricomycetes</taxon>
        <taxon>Agaricomycetidae</taxon>
        <taxon>Agaricales</taxon>
        <taxon>Tricholomatineae</taxon>
        <taxon>Clitocybaceae</taxon>
        <taxon>Collybia</taxon>
    </lineage>
</organism>
<evidence type="ECO:0000256" key="3">
    <source>
        <dbReference type="SAM" id="Phobius"/>
    </source>
</evidence>
<keyword evidence="3" id="KW-0812">Transmembrane</keyword>
<evidence type="ECO:0000313" key="4">
    <source>
        <dbReference type="EMBL" id="KAF9460083.1"/>
    </source>
</evidence>
<dbReference type="EMBL" id="MU150305">
    <property type="protein sequence ID" value="KAF9460083.1"/>
    <property type="molecule type" value="Genomic_DNA"/>
</dbReference>
<name>A0A9P5XYQ3_9AGAR</name>
<keyword evidence="3" id="KW-1133">Transmembrane helix</keyword>
<gene>
    <name evidence="4" type="ORF">BDZ94DRAFT_1311851</name>
</gene>
<evidence type="ECO:0000256" key="2">
    <source>
        <dbReference type="SAM" id="MobiDB-lite"/>
    </source>
</evidence>
<comment type="caution">
    <text evidence="4">The sequence shown here is derived from an EMBL/GenBank/DDBJ whole genome shotgun (WGS) entry which is preliminary data.</text>
</comment>
<feature type="region of interest" description="Disordered" evidence="2">
    <location>
        <begin position="158"/>
        <end position="180"/>
    </location>
</feature>
<dbReference type="AlphaFoldDB" id="A0A9P5XYQ3"/>
<sequence length="180" mass="20583">MSTGTVHTPDPTADLNSKYEASSLRVIIGGSVGGFIFSILLCISLVLYCRNRRKHGGLKNGFTVHNGDEEKQAYVVPKRIFLHFIHRVRPKEQHLIVHPMAHSGDYPPPEGKRVLQLDLERHEYSRRESGNGLDSEVNRLRGQIEELTRRMEEFEIIRRDDPEVHAPPDYYSRSAQSPVD</sequence>
<keyword evidence="1" id="KW-0175">Coiled coil</keyword>
<proteinExistence type="predicted"/>
<dbReference type="Proteomes" id="UP000807353">
    <property type="component" value="Unassembled WGS sequence"/>
</dbReference>
<evidence type="ECO:0000256" key="1">
    <source>
        <dbReference type="SAM" id="Coils"/>
    </source>
</evidence>
<feature type="transmembrane region" description="Helical" evidence="3">
    <location>
        <begin position="26"/>
        <end position="49"/>
    </location>
</feature>
<keyword evidence="5" id="KW-1185">Reference proteome</keyword>
<keyword evidence="3" id="KW-0472">Membrane</keyword>
<accession>A0A9P5XYQ3</accession>
<evidence type="ECO:0000313" key="5">
    <source>
        <dbReference type="Proteomes" id="UP000807353"/>
    </source>
</evidence>
<reference evidence="4" key="1">
    <citation type="submission" date="2020-11" db="EMBL/GenBank/DDBJ databases">
        <authorList>
            <consortium name="DOE Joint Genome Institute"/>
            <person name="Ahrendt S."/>
            <person name="Riley R."/>
            <person name="Andreopoulos W."/>
            <person name="Labutti K."/>
            <person name="Pangilinan J."/>
            <person name="Ruiz-Duenas F.J."/>
            <person name="Barrasa J.M."/>
            <person name="Sanchez-Garcia M."/>
            <person name="Camarero S."/>
            <person name="Miyauchi S."/>
            <person name="Serrano A."/>
            <person name="Linde D."/>
            <person name="Babiker R."/>
            <person name="Drula E."/>
            <person name="Ayuso-Fernandez I."/>
            <person name="Pacheco R."/>
            <person name="Padilla G."/>
            <person name="Ferreira P."/>
            <person name="Barriuso J."/>
            <person name="Kellner H."/>
            <person name="Castanera R."/>
            <person name="Alfaro M."/>
            <person name="Ramirez L."/>
            <person name="Pisabarro A.G."/>
            <person name="Kuo A."/>
            <person name="Tritt A."/>
            <person name="Lipzen A."/>
            <person name="He G."/>
            <person name="Yan M."/>
            <person name="Ng V."/>
            <person name="Cullen D."/>
            <person name="Martin F."/>
            <person name="Rosso M.-N."/>
            <person name="Henrissat B."/>
            <person name="Hibbett D."/>
            <person name="Martinez A.T."/>
            <person name="Grigoriev I.V."/>
        </authorList>
    </citation>
    <scope>NUCLEOTIDE SEQUENCE</scope>
    <source>
        <strain evidence="4">CBS 247.69</strain>
    </source>
</reference>